<organism evidence="2 3">
    <name type="scientific">Pseudarthrobacter psychrotolerans</name>
    <dbReference type="NCBI Taxonomy" id="2697569"/>
    <lineage>
        <taxon>Bacteria</taxon>
        <taxon>Bacillati</taxon>
        <taxon>Actinomycetota</taxon>
        <taxon>Actinomycetes</taxon>
        <taxon>Micrococcales</taxon>
        <taxon>Micrococcaceae</taxon>
        <taxon>Pseudarthrobacter</taxon>
    </lineage>
</organism>
<accession>A0A6P1NP46</accession>
<dbReference type="InterPro" id="IPR021454">
    <property type="entry name" value="DUF3105"/>
</dbReference>
<keyword evidence="1" id="KW-0812">Transmembrane</keyword>
<dbReference type="Pfam" id="PF11303">
    <property type="entry name" value="DUF3105"/>
    <property type="match status" value="1"/>
</dbReference>
<evidence type="ECO:0000313" key="2">
    <source>
        <dbReference type="EMBL" id="QHK18561.1"/>
    </source>
</evidence>
<dbReference type="EMBL" id="CP047898">
    <property type="protein sequence ID" value="QHK18561.1"/>
    <property type="molecule type" value="Genomic_DNA"/>
</dbReference>
<dbReference type="AlphaFoldDB" id="A0A6P1NP46"/>
<feature type="transmembrane region" description="Helical" evidence="1">
    <location>
        <begin position="33"/>
        <end position="55"/>
    </location>
</feature>
<dbReference type="KEGG" id="psey:GU243_00800"/>
<dbReference type="Proteomes" id="UP000464186">
    <property type="component" value="Chromosome"/>
</dbReference>
<evidence type="ECO:0000256" key="1">
    <source>
        <dbReference type="SAM" id="Phobius"/>
    </source>
</evidence>
<keyword evidence="1" id="KW-1133">Transmembrane helix</keyword>
<sequence>MSGSTAKQARQDRVARLEAVKAAQSREARKRKLLWAGGCTVSVVLVGTLVAVALINDPPPPPAASIQIAGLQTFENLTSNHVASPVSYPQAPAVGGDHARAWLNCGVYSQPVPAENAVHALEHGAVWATYDPTAVSAAEAETLRQALPNTHTVLSPLEGTAYPIMLSAWGAQVGVDSPGDERVEQFVTKFWQSSNAPEPGAACTGGITAPGRTA</sequence>
<reference evidence="2 3" key="1">
    <citation type="submission" date="2020-01" db="EMBL/GenBank/DDBJ databases">
        <title>Pseudarthrobacter psychrotolerans sp. nov., isolated from antarctic soil.</title>
        <authorList>
            <person name="Shin Y."/>
            <person name="Park W."/>
        </authorList>
    </citation>
    <scope>NUCLEOTIDE SEQUENCE [LARGE SCALE GENOMIC DNA]</scope>
    <source>
        <strain evidence="2 3">YJ56</strain>
    </source>
</reference>
<proteinExistence type="predicted"/>
<name>A0A6P1NP46_9MICC</name>
<protein>
    <submittedName>
        <fullName evidence="2">DUF3105 domain-containing protein</fullName>
    </submittedName>
</protein>
<evidence type="ECO:0000313" key="3">
    <source>
        <dbReference type="Proteomes" id="UP000464186"/>
    </source>
</evidence>
<keyword evidence="3" id="KW-1185">Reference proteome</keyword>
<gene>
    <name evidence="2" type="ORF">GU243_00800</name>
</gene>
<keyword evidence="1" id="KW-0472">Membrane</keyword>